<keyword evidence="7" id="KW-1185">Reference proteome</keyword>
<dbReference type="InterPro" id="IPR036188">
    <property type="entry name" value="FAD/NAD-bd_sf"/>
</dbReference>
<dbReference type="Proteomes" id="UP000242694">
    <property type="component" value="Unassembled WGS sequence"/>
</dbReference>
<gene>
    <name evidence="6" type="ORF">BU607_02165</name>
</gene>
<dbReference type="EMBL" id="PZDI01000005">
    <property type="protein sequence ID" value="PTH19376.1"/>
    <property type="molecule type" value="Genomic_DNA"/>
</dbReference>
<comment type="cofactor">
    <cofactor evidence="1">
        <name>FAD</name>
        <dbReference type="ChEBI" id="CHEBI:57692"/>
    </cofactor>
</comment>
<dbReference type="InterPro" id="IPR002938">
    <property type="entry name" value="FAD-bd"/>
</dbReference>
<dbReference type="Pfam" id="PF01494">
    <property type="entry name" value="FAD_binding_3"/>
    <property type="match status" value="1"/>
</dbReference>
<dbReference type="NCBIfam" id="NF005243">
    <property type="entry name" value="PRK06753.1"/>
    <property type="match status" value="1"/>
</dbReference>
<name>A0ABX5IGH1_9STAP</name>
<evidence type="ECO:0000313" key="7">
    <source>
        <dbReference type="Proteomes" id="UP000242694"/>
    </source>
</evidence>
<dbReference type="PANTHER" id="PTHR46496:SF1">
    <property type="entry name" value="ZEAXANTHIN EPOXIDASE, CHLOROPLASTIC"/>
    <property type="match status" value="1"/>
</dbReference>
<proteinExistence type="predicted"/>
<comment type="caution">
    <text evidence="6">The sequence shown here is derived from an EMBL/GenBank/DDBJ whole genome shotgun (WGS) entry which is preliminary data.</text>
</comment>
<feature type="domain" description="FAD-binding" evidence="5">
    <location>
        <begin position="2"/>
        <end position="330"/>
    </location>
</feature>
<dbReference type="RefSeq" id="WP_107398079.1">
    <property type="nucleotide sequence ID" value="NZ_PZDI01000005.1"/>
</dbReference>
<evidence type="ECO:0000259" key="5">
    <source>
        <dbReference type="Pfam" id="PF01494"/>
    </source>
</evidence>
<keyword evidence="3" id="KW-0274">FAD</keyword>
<reference evidence="6 7" key="1">
    <citation type="journal article" date="2016" name="Front. Microbiol.">
        <title>Comprehensive Phylogenetic Analysis of Bovine Non-aureus Staphylococci Species Based on Whole-Genome Sequencing.</title>
        <authorList>
            <person name="Naushad S."/>
            <person name="Barkema H.W."/>
            <person name="Luby C."/>
            <person name="Condas L.A."/>
            <person name="Nobrega D.B."/>
            <person name="Carson D.A."/>
            <person name="De Buck J."/>
        </authorList>
    </citation>
    <scope>NUCLEOTIDE SEQUENCE [LARGE SCALE GENOMIC DNA]</scope>
    <source>
        <strain evidence="6 7">SNUC 993</strain>
    </source>
</reference>
<evidence type="ECO:0000256" key="4">
    <source>
        <dbReference type="ARBA" id="ARBA00023002"/>
    </source>
</evidence>
<evidence type="ECO:0000256" key="3">
    <source>
        <dbReference type="ARBA" id="ARBA00022827"/>
    </source>
</evidence>
<evidence type="ECO:0000313" key="6">
    <source>
        <dbReference type="EMBL" id="PTH19376.1"/>
    </source>
</evidence>
<evidence type="ECO:0000256" key="1">
    <source>
        <dbReference type="ARBA" id="ARBA00001974"/>
    </source>
</evidence>
<accession>A0ABX5IGH1</accession>
<dbReference type="Gene3D" id="3.50.50.60">
    <property type="entry name" value="FAD/NAD(P)-binding domain"/>
    <property type="match status" value="1"/>
</dbReference>
<protein>
    <recommendedName>
        <fullName evidence="5">FAD-binding domain-containing protein</fullName>
    </recommendedName>
</protein>
<dbReference type="PANTHER" id="PTHR46496">
    <property type="match status" value="1"/>
</dbReference>
<keyword evidence="2" id="KW-0285">Flavoprotein</keyword>
<keyword evidence="4" id="KW-0560">Oxidoreductase</keyword>
<dbReference type="PRINTS" id="PR00420">
    <property type="entry name" value="RNGMNOXGNASE"/>
</dbReference>
<organism evidence="6 7">
    <name type="scientific">Staphylococcus auricularis</name>
    <dbReference type="NCBI Taxonomy" id="29379"/>
    <lineage>
        <taxon>Bacteria</taxon>
        <taxon>Bacillati</taxon>
        <taxon>Bacillota</taxon>
        <taxon>Bacilli</taxon>
        <taxon>Bacillales</taxon>
        <taxon>Staphylococcaceae</taxon>
        <taxon>Staphylococcus</taxon>
    </lineage>
</organism>
<dbReference type="SUPFAM" id="SSF51905">
    <property type="entry name" value="FAD/NAD(P)-binding domain"/>
    <property type="match status" value="1"/>
</dbReference>
<evidence type="ECO:0000256" key="2">
    <source>
        <dbReference type="ARBA" id="ARBA00022630"/>
    </source>
</evidence>
<sequence>MKIAIVGAGIGGLTAAALLHEQGHEVKVFEKNPQIKAIGAGIGIGNNVLEKLENHDLAKGIKNVGQLVRELEIRDHKDTLLSGIQFKKNTVNLTMKRQDLIEVIQSYVPDDAIYLDHLVTQVDNGDLKVTLHFSAQESETFDLCLGADGLHSEVRNQVTKDAKVQYQGYTVFRGMVEDMPFKADQVATEYWGRKGRVGIVPLLNNQAYWFIAINAKERDLTVQSYGKPHLQARFNHYPEQVRAVLDKQSETDILHHDMYDLKPLKTFVYQRTILLGDAAHATTPNMGQGAGQAMEDAIVLSQCLASYDFQQALERYDKLRVKHTAKVIKRSRRIGKIAQMRNGLMVGARNTIAKRIPLFMLNRQVNFLYKSKLK</sequence>